<gene>
    <name evidence="6" type="ORF">IHQ68_14305</name>
</gene>
<dbReference type="InterPro" id="IPR029063">
    <property type="entry name" value="SAM-dependent_MTases_sf"/>
</dbReference>
<comment type="caution">
    <text evidence="6">The sequence shown here is derived from an EMBL/GenBank/DDBJ whole genome shotgun (WGS) entry which is preliminary data.</text>
</comment>
<dbReference type="PIRSF" id="PIRSF005578">
    <property type="entry name" value="TlyA"/>
    <property type="match status" value="1"/>
</dbReference>
<evidence type="ECO:0000256" key="1">
    <source>
        <dbReference type="ARBA" id="ARBA00022884"/>
    </source>
</evidence>
<dbReference type="NCBIfam" id="TIGR00478">
    <property type="entry name" value="tly"/>
    <property type="match status" value="1"/>
</dbReference>
<dbReference type="InterPro" id="IPR047048">
    <property type="entry name" value="TlyA"/>
</dbReference>
<keyword evidence="7" id="KW-1185">Reference proteome</keyword>
<reference evidence="6" key="1">
    <citation type="submission" date="2020-10" db="EMBL/GenBank/DDBJ databases">
        <authorList>
            <person name="Abbas A."/>
            <person name="Razzaq R."/>
            <person name="Waqas M."/>
            <person name="Abbas N."/>
            <person name="Nielsen T.K."/>
            <person name="Hansen L.H."/>
            <person name="Hussain S."/>
            <person name="Shahid M."/>
        </authorList>
    </citation>
    <scope>NUCLEOTIDE SEQUENCE</scope>
    <source>
        <strain evidence="6">S14</strain>
    </source>
</reference>
<name>A0ABU1DI39_9HYPH</name>
<dbReference type="InterPro" id="IPR036986">
    <property type="entry name" value="S4_RNA-bd_sf"/>
</dbReference>
<sequence>MNASPRRRADLLLVERGFFESRAKAQAAISAGFVTADGALVRRASDMLPPEAAIEAQAAHPYVSRGGVKLAYALDHFGIAVAGLPALDVGASTGGFTEVLLARGASHVTAVDVGRGQLHARIAADARVKSLEGTDIRDVSADALPARPRIVVIDISFAPLRVALPAAVALAAWGFSLVALVKPQFEVGKREIGKGGVVKDEAARLAAVEGARTLAAELGLDVIGVVESPIHGGDGNVEYLMAARRDG</sequence>
<feature type="domain" description="Ribosomal RNA methyltransferase FtsJ" evidence="5">
    <location>
        <begin position="62"/>
        <end position="244"/>
    </location>
</feature>
<keyword evidence="6" id="KW-0489">Methyltransferase</keyword>
<protein>
    <submittedName>
        <fullName evidence="6">TlyA family RNA methyltransferase</fullName>
    </submittedName>
</protein>
<dbReference type="GO" id="GO:0032259">
    <property type="term" value="P:methylation"/>
    <property type="evidence" value="ECO:0007669"/>
    <property type="project" value="UniProtKB-KW"/>
</dbReference>
<dbReference type="Pfam" id="PF01479">
    <property type="entry name" value="S4"/>
    <property type="match status" value="1"/>
</dbReference>
<evidence type="ECO:0000256" key="2">
    <source>
        <dbReference type="ARBA" id="ARBA00029460"/>
    </source>
</evidence>
<accession>A0ABU1DI39</accession>
<dbReference type="GO" id="GO:0008168">
    <property type="term" value="F:methyltransferase activity"/>
    <property type="evidence" value="ECO:0007669"/>
    <property type="project" value="UniProtKB-KW"/>
</dbReference>
<dbReference type="SUPFAM" id="SSF55174">
    <property type="entry name" value="Alpha-L RNA-binding motif"/>
    <property type="match status" value="1"/>
</dbReference>
<dbReference type="Gene3D" id="3.10.290.10">
    <property type="entry name" value="RNA-binding S4 domain"/>
    <property type="match status" value="1"/>
</dbReference>
<dbReference type="PANTHER" id="PTHR32319:SF0">
    <property type="entry name" value="BACTERIAL HEMOLYSIN-LIKE PROTEIN"/>
    <property type="match status" value="1"/>
</dbReference>
<comment type="similarity">
    <text evidence="2">Belongs to the TlyA family.</text>
</comment>
<dbReference type="Gene3D" id="3.40.50.150">
    <property type="entry name" value="Vaccinia Virus protein VP39"/>
    <property type="match status" value="1"/>
</dbReference>
<dbReference type="InterPro" id="IPR002942">
    <property type="entry name" value="S4_RNA-bd"/>
</dbReference>
<dbReference type="PANTHER" id="PTHR32319">
    <property type="entry name" value="BACTERIAL HEMOLYSIN-LIKE PROTEIN"/>
    <property type="match status" value="1"/>
</dbReference>
<organism evidence="6 7">
    <name type="scientific">Chelatococcus sambhunathii</name>
    <dbReference type="NCBI Taxonomy" id="363953"/>
    <lineage>
        <taxon>Bacteria</taxon>
        <taxon>Pseudomonadati</taxon>
        <taxon>Pseudomonadota</taxon>
        <taxon>Alphaproteobacteria</taxon>
        <taxon>Hyphomicrobiales</taxon>
        <taxon>Chelatococcaceae</taxon>
        <taxon>Chelatococcus</taxon>
    </lineage>
</organism>
<dbReference type="Pfam" id="PF01728">
    <property type="entry name" value="FtsJ"/>
    <property type="match status" value="1"/>
</dbReference>
<dbReference type="InterPro" id="IPR002877">
    <property type="entry name" value="RNA_MeTrfase_FtsJ_dom"/>
</dbReference>
<proteinExistence type="inferred from homology"/>
<dbReference type="PROSITE" id="PS50889">
    <property type="entry name" value="S4"/>
    <property type="match status" value="1"/>
</dbReference>
<dbReference type="InterPro" id="IPR004538">
    <property type="entry name" value="Hemolysin_A/TlyA"/>
</dbReference>
<keyword evidence="6" id="KW-0808">Transferase</keyword>
<evidence type="ECO:0000313" key="6">
    <source>
        <dbReference type="EMBL" id="MDR4307793.1"/>
    </source>
</evidence>
<dbReference type="Proteomes" id="UP001181622">
    <property type="component" value="Unassembled WGS sequence"/>
</dbReference>
<feature type="domain" description="RNA-binding S4" evidence="4">
    <location>
        <begin position="7"/>
        <end position="52"/>
    </location>
</feature>
<keyword evidence="1 3" id="KW-0694">RNA-binding</keyword>
<evidence type="ECO:0000259" key="4">
    <source>
        <dbReference type="Pfam" id="PF01479"/>
    </source>
</evidence>
<dbReference type="RefSeq" id="WP_309392992.1">
    <property type="nucleotide sequence ID" value="NZ_JADBEO010000032.1"/>
</dbReference>
<dbReference type="SUPFAM" id="SSF53335">
    <property type="entry name" value="S-adenosyl-L-methionine-dependent methyltransferases"/>
    <property type="match status" value="1"/>
</dbReference>
<evidence type="ECO:0000313" key="7">
    <source>
        <dbReference type="Proteomes" id="UP001181622"/>
    </source>
</evidence>
<dbReference type="EMBL" id="JADBEO010000032">
    <property type="protein sequence ID" value="MDR4307793.1"/>
    <property type="molecule type" value="Genomic_DNA"/>
</dbReference>
<evidence type="ECO:0000256" key="3">
    <source>
        <dbReference type="PROSITE-ProRule" id="PRU00182"/>
    </source>
</evidence>
<evidence type="ECO:0000259" key="5">
    <source>
        <dbReference type="Pfam" id="PF01728"/>
    </source>
</evidence>